<dbReference type="InterPro" id="IPR009061">
    <property type="entry name" value="DNA-bd_dom_put_sf"/>
</dbReference>
<sequence length="58" mass="7096">MEEYLTTQEIASLLKVNEITVRRWILRGWLPAIRFGKVFRIKKENLEKYGKFNKKKRK</sequence>
<evidence type="ECO:0000313" key="2">
    <source>
        <dbReference type="EMBL" id="KKU03204.1"/>
    </source>
</evidence>
<dbReference type="EMBL" id="LCKS01000003">
    <property type="protein sequence ID" value="KKU03204.1"/>
    <property type="molecule type" value="Genomic_DNA"/>
</dbReference>
<reference evidence="2 3" key="1">
    <citation type="journal article" date="2015" name="Nature">
        <title>rRNA introns, odd ribosomes, and small enigmatic genomes across a large radiation of phyla.</title>
        <authorList>
            <person name="Brown C.T."/>
            <person name="Hug L.A."/>
            <person name="Thomas B.C."/>
            <person name="Sharon I."/>
            <person name="Castelle C.J."/>
            <person name="Singh A."/>
            <person name="Wilkins M.J."/>
            <person name="Williams K.H."/>
            <person name="Banfield J.F."/>
        </authorList>
    </citation>
    <scope>NUCLEOTIDE SEQUENCE [LARGE SCALE GENOMIC DNA]</scope>
</reference>
<dbReference type="InterPro" id="IPR010093">
    <property type="entry name" value="SinI_DNA-bd"/>
</dbReference>
<dbReference type="Pfam" id="PF12728">
    <property type="entry name" value="HTH_17"/>
    <property type="match status" value="1"/>
</dbReference>
<dbReference type="Proteomes" id="UP000034264">
    <property type="component" value="Unassembled WGS sequence"/>
</dbReference>
<comment type="caution">
    <text evidence="2">The sequence shown here is derived from an EMBL/GenBank/DDBJ whole genome shotgun (WGS) entry which is preliminary data.</text>
</comment>
<dbReference type="Gene3D" id="1.10.1660.10">
    <property type="match status" value="1"/>
</dbReference>
<evidence type="ECO:0000313" key="3">
    <source>
        <dbReference type="Proteomes" id="UP000034264"/>
    </source>
</evidence>
<accession>A0A0G1M4Q2</accession>
<dbReference type="InterPro" id="IPR041657">
    <property type="entry name" value="HTH_17"/>
</dbReference>
<feature type="domain" description="Helix-turn-helix" evidence="1">
    <location>
        <begin position="4"/>
        <end position="49"/>
    </location>
</feature>
<dbReference type="AlphaFoldDB" id="A0A0G1M4Q2"/>
<name>A0A0G1M4Q2_9BACT</name>
<dbReference type="GO" id="GO:0003677">
    <property type="term" value="F:DNA binding"/>
    <property type="evidence" value="ECO:0007669"/>
    <property type="project" value="UniProtKB-KW"/>
</dbReference>
<dbReference type="SUPFAM" id="SSF46955">
    <property type="entry name" value="Putative DNA-binding domain"/>
    <property type="match status" value="1"/>
</dbReference>
<proteinExistence type="predicted"/>
<protein>
    <submittedName>
        <fullName evidence="2">Excisionase/Xis, DNA-binding protein</fullName>
    </submittedName>
</protein>
<organism evidence="2 3">
    <name type="scientific">Candidatus Amesbacteria bacterium GW2011_GWC2_45_19</name>
    <dbReference type="NCBI Taxonomy" id="1618366"/>
    <lineage>
        <taxon>Bacteria</taxon>
        <taxon>Candidatus Amesiibacteriota</taxon>
    </lineage>
</organism>
<keyword evidence="2" id="KW-0238">DNA-binding</keyword>
<evidence type="ECO:0000259" key="1">
    <source>
        <dbReference type="Pfam" id="PF12728"/>
    </source>
</evidence>
<dbReference type="NCBIfam" id="TIGR01764">
    <property type="entry name" value="excise"/>
    <property type="match status" value="1"/>
</dbReference>
<gene>
    <name evidence="2" type="ORF">UX05_C0003G0043</name>
</gene>